<evidence type="ECO:0000256" key="1">
    <source>
        <dbReference type="SAM" id="MobiDB-lite"/>
    </source>
</evidence>
<gene>
    <name evidence="2" type="ORF">MalAC0309_0817</name>
</gene>
<accession>A0A0U5B749</accession>
<organism evidence="2 3">
    <name type="scientific">Microcella alkaliphila</name>
    <dbReference type="NCBI Taxonomy" id="279828"/>
    <lineage>
        <taxon>Bacteria</taxon>
        <taxon>Bacillati</taxon>
        <taxon>Actinomycetota</taxon>
        <taxon>Actinomycetes</taxon>
        <taxon>Micrococcales</taxon>
        <taxon>Microbacteriaceae</taxon>
        <taxon>Microcella</taxon>
    </lineage>
</organism>
<dbReference type="AlphaFoldDB" id="A0A0U5B749"/>
<feature type="compositionally biased region" description="Polar residues" evidence="1">
    <location>
        <begin position="1"/>
        <end position="16"/>
    </location>
</feature>
<dbReference type="Proteomes" id="UP000218965">
    <property type="component" value="Chromosome"/>
</dbReference>
<dbReference type="KEGG" id="malk:MalAC0309_0817"/>
<reference evidence="2 3" key="2">
    <citation type="submission" date="2016-01" db="EMBL/GenBank/DDBJ databases">
        <title>Microcella alkaliphila JAM AC0309 whole genome shotgun sequence.</title>
        <authorList>
            <person name="Kurata A."/>
            <person name="Hirose Y."/>
            <person name="Kishimoto N."/>
            <person name="Kobayashi T."/>
        </authorList>
    </citation>
    <scope>NUCLEOTIDE SEQUENCE [LARGE SCALE GENOMIC DNA]</scope>
    <source>
        <strain evidence="2 3">JAM AC0309</strain>
    </source>
</reference>
<evidence type="ECO:0000313" key="3">
    <source>
        <dbReference type="Proteomes" id="UP000218965"/>
    </source>
</evidence>
<dbReference type="EMBL" id="AP017315">
    <property type="protein sequence ID" value="BAU31684.1"/>
    <property type="molecule type" value="Genomic_DNA"/>
</dbReference>
<feature type="region of interest" description="Disordered" evidence="1">
    <location>
        <begin position="1"/>
        <end position="20"/>
    </location>
</feature>
<reference evidence="3" key="1">
    <citation type="submission" date="2015-12" db="EMBL/GenBank/DDBJ databases">
        <authorList>
            <person name="Shamseldin A."/>
            <person name="Moawad H."/>
            <person name="Abd El-Rahim W.M."/>
            <person name="Sadowsky M.J."/>
        </authorList>
    </citation>
    <scope>NUCLEOTIDE SEQUENCE [LARGE SCALE GENOMIC DNA]</scope>
    <source>
        <strain evidence="3">JAM AC0309</strain>
    </source>
</reference>
<evidence type="ECO:0000313" key="2">
    <source>
        <dbReference type="EMBL" id="BAU31684.1"/>
    </source>
</evidence>
<proteinExistence type="predicted"/>
<name>A0A0U5B749_9MICO</name>
<sequence length="298" mass="31669">MSPTCLYMSTSPQTRQPKGLPVGGQFAAADRAESGVTLDSADGRAAGDLTDREILDQAIMLARIAGSRAGLNEQDIEDIAKETVFWVLRTKKAKGGIVTGGLLRVASRALVSRMVDSHIRHGDSRALTIRKRVAADREQELGRHLGADELDEMAANIRPNWQNHRHKPRIGFQHQVRFASTEAMGAVFSDGHAAKSNDPDACGVRALADSVEDGLVPAAQAGLHVWNILAADSGAHLSVPGIIGTAADARRIKRAVPNSVDIATACLDGTATPEQQTALFAPFGGGLTPRQRAHMAAR</sequence>
<protein>
    <submittedName>
        <fullName evidence="2">Uncharacterized protein</fullName>
    </submittedName>
</protein>